<protein>
    <recommendedName>
        <fullName evidence="3">Phage virion morphogenesis protein</fullName>
    </recommendedName>
</protein>
<evidence type="ECO:0000313" key="1">
    <source>
        <dbReference type="EMBL" id="ABN60807.1"/>
    </source>
</evidence>
<dbReference type="OrthoDB" id="5864577at2"/>
<proteinExistence type="predicted"/>
<evidence type="ECO:0008006" key="3">
    <source>
        <dbReference type="Google" id="ProtNLM"/>
    </source>
</evidence>
<evidence type="ECO:0000313" key="2">
    <source>
        <dbReference type="Proteomes" id="UP000001557"/>
    </source>
</evidence>
<dbReference type="STRING" id="325240.Sbal_1289"/>
<name>A3D244_SHEB5</name>
<dbReference type="Proteomes" id="UP000001557">
    <property type="component" value="Chromosome"/>
</dbReference>
<reference evidence="1 2" key="1">
    <citation type="submission" date="2007-02" db="EMBL/GenBank/DDBJ databases">
        <title>Complete sequence of chromosome of Shewanella baltica OS155.</title>
        <authorList>
            <consortium name="US DOE Joint Genome Institute"/>
            <person name="Copeland A."/>
            <person name="Lucas S."/>
            <person name="Lapidus A."/>
            <person name="Barry K."/>
            <person name="Detter J.C."/>
            <person name="Glavina del Rio T."/>
            <person name="Hammon N."/>
            <person name="Israni S."/>
            <person name="Dalin E."/>
            <person name="Tice H."/>
            <person name="Pitluck S."/>
            <person name="Sims D.R."/>
            <person name="Brettin T."/>
            <person name="Bruce D."/>
            <person name="Han C."/>
            <person name="Tapia R."/>
            <person name="Brainard J."/>
            <person name="Schmutz J."/>
            <person name="Larimer F."/>
            <person name="Land M."/>
            <person name="Hauser L."/>
            <person name="Kyrpides N."/>
            <person name="Mikhailova N."/>
            <person name="Brettar I."/>
            <person name="Klappenbach J."/>
            <person name="Konstantinidis K."/>
            <person name="Rodrigues J."/>
            <person name="Tiedje J."/>
            <person name="Richardson P."/>
        </authorList>
    </citation>
    <scope>NUCLEOTIDE SEQUENCE [LARGE SCALE GENOMIC DNA]</scope>
    <source>
        <strain evidence="2">OS155 / ATCC BAA-1091</strain>
    </source>
</reference>
<organism evidence="1 2">
    <name type="scientific">Shewanella baltica (strain OS155 / ATCC BAA-1091)</name>
    <dbReference type="NCBI Taxonomy" id="325240"/>
    <lineage>
        <taxon>Bacteria</taxon>
        <taxon>Pseudomonadati</taxon>
        <taxon>Pseudomonadota</taxon>
        <taxon>Gammaproteobacteria</taxon>
        <taxon>Alteromonadales</taxon>
        <taxon>Shewanellaceae</taxon>
        <taxon>Shewanella</taxon>
    </lineage>
</organism>
<dbReference type="AlphaFoldDB" id="A3D244"/>
<dbReference type="HOGENOM" id="CLU_102102_1_0_6"/>
<dbReference type="RefSeq" id="WP_011846228.1">
    <property type="nucleotide sequence ID" value="NC_009052.1"/>
</dbReference>
<keyword evidence="2" id="KW-1185">Reference proteome</keyword>
<accession>A3D244</accession>
<dbReference type="EMBL" id="CP000563">
    <property type="protein sequence ID" value="ABN60807.1"/>
    <property type="molecule type" value="Genomic_DNA"/>
</dbReference>
<dbReference type="KEGG" id="sbl:Sbal_1289"/>
<gene>
    <name evidence="1" type="ordered locus">Sbal_1289</name>
</gene>
<sequence length="220" mass="24645">MSLTIKPNKQQALNASTQLALLKLPSAKRIRILKTLGRYERALARKRIRTQTTVDGGQFEARANGKKGRMLKRLDKTLEPFVKNANRLELKHKAALTGRIAALHQDGEKEQMSASRMARIHGKPDYSAPCSRSQAKALAAEGYKVRKAKGKGYRRASLREITATLSQGQASLILRSLRGKQQKQRWDIPVAARPFLGDSADNVQRQLVSIIEQINQRQRG</sequence>